<dbReference type="PANTHER" id="PTHR11276:SF28">
    <property type="entry name" value="DNA POLYMERASE LAMBDA"/>
    <property type="match status" value="1"/>
</dbReference>
<evidence type="ECO:0000256" key="3">
    <source>
        <dbReference type="ARBA" id="ARBA00016513"/>
    </source>
</evidence>
<dbReference type="InterPro" id="IPR002054">
    <property type="entry name" value="DNA-dir_DNA_pol_X"/>
</dbReference>
<dbReference type="SUPFAM" id="SSF81301">
    <property type="entry name" value="Nucleotidyltransferase"/>
    <property type="match status" value="1"/>
</dbReference>
<organism evidence="16 17">
    <name type="scientific">Mixia osmundae (strain CBS 9802 / IAM 14324 / JCM 22182 / KY 12970)</name>
    <dbReference type="NCBI Taxonomy" id="764103"/>
    <lineage>
        <taxon>Eukaryota</taxon>
        <taxon>Fungi</taxon>
        <taxon>Dikarya</taxon>
        <taxon>Basidiomycota</taxon>
        <taxon>Pucciniomycotina</taxon>
        <taxon>Mixiomycetes</taxon>
        <taxon>Mixiales</taxon>
        <taxon>Mixiaceae</taxon>
        <taxon>Mixia</taxon>
    </lineage>
</organism>
<dbReference type="Pfam" id="PF14791">
    <property type="entry name" value="DNA_pol_B_thumb"/>
    <property type="match status" value="1"/>
</dbReference>
<dbReference type="Pfam" id="PF10391">
    <property type="entry name" value="DNA_pol_lambd_f"/>
    <property type="match status" value="1"/>
</dbReference>
<evidence type="ECO:0000256" key="2">
    <source>
        <dbReference type="ARBA" id="ARBA00012417"/>
    </source>
</evidence>
<dbReference type="GO" id="GO:0003677">
    <property type="term" value="F:DNA binding"/>
    <property type="evidence" value="ECO:0007669"/>
    <property type="project" value="InterPro"/>
</dbReference>
<dbReference type="InterPro" id="IPR010996">
    <property type="entry name" value="HHH_MUS81"/>
</dbReference>
<dbReference type="Gene3D" id="3.30.210.10">
    <property type="entry name" value="DNA polymerase, thumb domain"/>
    <property type="match status" value="1"/>
</dbReference>
<reference evidence="16 17" key="1">
    <citation type="journal article" date="2011" name="J. Gen. Appl. Microbiol.">
        <title>Draft genome sequencing of the enigmatic basidiomycete Mixia osmundae.</title>
        <authorList>
            <person name="Nishida H."/>
            <person name="Nagatsuka Y."/>
            <person name="Sugiyama J."/>
        </authorList>
    </citation>
    <scope>NUCLEOTIDE SEQUENCE [LARGE SCALE GENOMIC DNA]</scope>
    <source>
        <strain evidence="17">CBS 9802 / IAM 14324 / JCM 22182 / KY 12970</strain>
    </source>
</reference>
<dbReference type="InParanoid" id="G7E2T5"/>
<comment type="catalytic activity">
    <reaction evidence="12">
        <text>DNA(n) + a 2'-deoxyribonucleoside 5'-triphosphate = DNA(n+1) + diphosphate</text>
        <dbReference type="Rhea" id="RHEA:22508"/>
        <dbReference type="Rhea" id="RHEA-COMP:17339"/>
        <dbReference type="Rhea" id="RHEA-COMP:17340"/>
        <dbReference type="ChEBI" id="CHEBI:33019"/>
        <dbReference type="ChEBI" id="CHEBI:61560"/>
        <dbReference type="ChEBI" id="CHEBI:173112"/>
        <dbReference type="EC" id="2.7.7.7"/>
    </reaction>
</comment>
<feature type="compositionally biased region" description="Polar residues" evidence="14">
    <location>
        <begin position="17"/>
        <end position="26"/>
    </location>
</feature>
<dbReference type="InterPro" id="IPR001357">
    <property type="entry name" value="BRCT_dom"/>
</dbReference>
<dbReference type="PROSITE" id="PS50172">
    <property type="entry name" value="BRCT"/>
    <property type="match status" value="1"/>
</dbReference>
<proteinExistence type="predicted"/>
<feature type="region of interest" description="Disordered" evidence="14">
    <location>
        <begin position="14"/>
        <end position="72"/>
    </location>
</feature>
<feature type="active site" description="Nucleophile; Schiff-base intermediate with DNA; for 5'-dRP lyase activity" evidence="13">
    <location>
        <position position="464"/>
    </location>
</feature>
<feature type="compositionally biased region" description="Acidic residues" evidence="14">
    <location>
        <begin position="340"/>
        <end position="353"/>
    </location>
</feature>
<keyword evidence="11" id="KW-0456">Lyase</keyword>
<feature type="region of interest" description="Disordered" evidence="14">
    <location>
        <begin position="232"/>
        <end position="263"/>
    </location>
</feature>
<gene>
    <name evidence="16" type="primary">Mo03957</name>
    <name evidence="16" type="ORF">E5Q_03957</name>
</gene>
<dbReference type="InterPro" id="IPR022312">
    <property type="entry name" value="DNA_pol_X"/>
</dbReference>
<evidence type="ECO:0000256" key="1">
    <source>
        <dbReference type="ARBA" id="ARBA00001936"/>
    </source>
</evidence>
<dbReference type="InterPro" id="IPR037160">
    <property type="entry name" value="DNA_Pol_thumb_sf"/>
</dbReference>
<evidence type="ECO:0000313" key="16">
    <source>
        <dbReference type="EMBL" id="GAA97279.1"/>
    </source>
</evidence>
<dbReference type="InterPro" id="IPR028207">
    <property type="entry name" value="DNA_pol_B_palm_palm"/>
</dbReference>
<evidence type="ECO:0000256" key="7">
    <source>
        <dbReference type="ARBA" id="ARBA00022705"/>
    </source>
</evidence>
<dbReference type="CDD" id="cd00141">
    <property type="entry name" value="NT_POLXc"/>
    <property type="match status" value="1"/>
</dbReference>
<dbReference type="EC" id="2.7.7.7" evidence="2"/>
<keyword evidence="4" id="KW-0237">DNA synthesis</keyword>
<dbReference type="GO" id="GO:0016829">
    <property type="term" value="F:lyase activity"/>
    <property type="evidence" value="ECO:0007669"/>
    <property type="project" value="UniProtKB-KW"/>
</dbReference>
<dbReference type="Gene3D" id="1.10.150.110">
    <property type="entry name" value="DNA polymerase beta, N-terminal domain-like"/>
    <property type="match status" value="1"/>
</dbReference>
<evidence type="ECO:0000256" key="6">
    <source>
        <dbReference type="ARBA" id="ARBA00022695"/>
    </source>
</evidence>
<evidence type="ECO:0000256" key="11">
    <source>
        <dbReference type="ARBA" id="ARBA00023239"/>
    </source>
</evidence>
<name>G7E2T5_MIXOS</name>
<feature type="compositionally biased region" description="Low complexity" evidence="14">
    <location>
        <begin position="285"/>
        <end position="299"/>
    </location>
</feature>
<keyword evidence="6" id="KW-0548">Nucleotidyltransferase</keyword>
<evidence type="ECO:0000256" key="12">
    <source>
        <dbReference type="ARBA" id="ARBA00049244"/>
    </source>
</evidence>
<dbReference type="Pfam" id="PF14716">
    <property type="entry name" value="HHH_8"/>
    <property type="match status" value="1"/>
</dbReference>
<dbReference type="PANTHER" id="PTHR11276">
    <property type="entry name" value="DNA POLYMERASE TYPE-X FAMILY MEMBER"/>
    <property type="match status" value="1"/>
</dbReference>
<keyword evidence="17" id="KW-1185">Reference proteome</keyword>
<dbReference type="InterPro" id="IPR036420">
    <property type="entry name" value="BRCT_dom_sf"/>
</dbReference>
<sequence length="735" mass="82647">MAWLKTQLGSLYPSDDAAQQANRAQTASAKSAKRSALKPLSVPRLTAETSAKGKRSPEAEAPKPKRARRLKPLTDIQFRRQFPSIADYAQYLATPEGRDSVVSLASPITPGSNDYLQGCHILLVGRTLEMTRTRRLHMDRIVQAGGTNQRALDAQTTHIVALTDPRRPPTDSKYHLTMMDVLRLLGMSSVRPIWPDGRSPKSRADNKIFIVDQEWLSECMEHSNRAQEFFNTIERDDPDAPQIEPEPIPDEIPRRGNRSSRVPAALQSLDSQISAYHTSDEPRSQRSPSRPVTSVSPTPEALKTSPEAQAVAWPCKASVSIGAVDDDFEALLEAARRGEDDPDREPDEVEDELDFSKLVYTKDLDSQISSEDEHAGQTAFRPRGRGRYRFELENPEGQRAIEGGPNEDICQVLDGIHDAYDPKDTFQRMGIRKAQSALRRSSVRIDTFDKAFALKGVGESNASKIVEIARTGNHRRLTIFAREGQETKAMLNKIYGVGFRIAENWYKAGVRTLDDLRTNPLRYGIKLNEGQQLGLQYYDELNQRMSRSEATQLYETIQNTCRRVDLRTQVHLMGSYRRGQPTCGDIDILVTRDTRDGRTHAGVIPRLLTLLKEGNIVRHDLSLPHDPNALDAKWMGLCSLPGGIHRRIDILGVPFEQLGAALIYFTGNDIFNRSLRLKARRMGYSLNQRGLYADLIRDHKTKLKVTEGHIIASATEEEIFAILKVPWRPPDDRLP</sequence>
<dbReference type="SUPFAM" id="SSF47802">
    <property type="entry name" value="DNA polymerase beta, N-terminal domain-like"/>
    <property type="match status" value="1"/>
</dbReference>
<comment type="caution">
    <text evidence="16">The sequence shown here is derived from an EMBL/GenBank/DDBJ whole genome shotgun (WGS) entry which is preliminary data.</text>
</comment>
<evidence type="ECO:0000256" key="5">
    <source>
        <dbReference type="ARBA" id="ARBA00022679"/>
    </source>
</evidence>
<keyword evidence="10" id="KW-0234">DNA repair</keyword>
<comment type="cofactor">
    <cofactor evidence="1">
        <name>Mn(2+)</name>
        <dbReference type="ChEBI" id="CHEBI:29035"/>
    </cofactor>
</comment>
<dbReference type="GO" id="GO:0006303">
    <property type="term" value="P:double-strand break repair via nonhomologous end joining"/>
    <property type="evidence" value="ECO:0007669"/>
    <property type="project" value="TreeGrafter"/>
</dbReference>
<keyword evidence="5" id="KW-0808">Transferase</keyword>
<keyword evidence="8" id="KW-0227">DNA damage</keyword>
<dbReference type="Gene3D" id="3.40.50.10190">
    <property type="entry name" value="BRCT domain"/>
    <property type="match status" value="1"/>
</dbReference>
<feature type="region of interest" description="Disordered" evidence="14">
    <location>
        <begin position="336"/>
        <end position="356"/>
    </location>
</feature>
<dbReference type="SUPFAM" id="SSF52113">
    <property type="entry name" value="BRCT domain"/>
    <property type="match status" value="1"/>
</dbReference>
<dbReference type="Pfam" id="PF14792">
    <property type="entry name" value="DNA_pol_B_palm"/>
    <property type="match status" value="1"/>
</dbReference>
<dbReference type="GO" id="GO:0003887">
    <property type="term" value="F:DNA-directed DNA polymerase activity"/>
    <property type="evidence" value="ECO:0007669"/>
    <property type="project" value="UniProtKB-KW"/>
</dbReference>
<dbReference type="InterPro" id="IPR018944">
    <property type="entry name" value="DNA_pol_lambd_fingers_domain"/>
</dbReference>
<dbReference type="PRINTS" id="PR00870">
    <property type="entry name" value="DNAPOLXBETA"/>
</dbReference>
<feature type="region of interest" description="Disordered" evidence="14">
    <location>
        <begin position="275"/>
        <end position="309"/>
    </location>
</feature>
<feature type="domain" description="BRCT" evidence="15">
    <location>
        <begin position="111"/>
        <end position="221"/>
    </location>
</feature>
<evidence type="ECO:0000313" key="17">
    <source>
        <dbReference type="Proteomes" id="UP000009131"/>
    </source>
</evidence>
<dbReference type="Gene3D" id="3.30.460.10">
    <property type="entry name" value="Beta Polymerase, domain 2"/>
    <property type="match status" value="1"/>
</dbReference>
<dbReference type="GO" id="GO:0005634">
    <property type="term" value="C:nucleus"/>
    <property type="evidence" value="ECO:0007669"/>
    <property type="project" value="TreeGrafter"/>
</dbReference>
<dbReference type="SMART" id="SM00483">
    <property type="entry name" value="POLXc"/>
    <property type="match status" value="1"/>
</dbReference>
<dbReference type="AlphaFoldDB" id="G7E2T5"/>
<dbReference type="Gene3D" id="1.10.150.20">
    <property type="entry name" value="5' to 3' exonuclease, C-terminal subdomain"/>
    <property type="match status" value="1"/>
</dbReference>
<dbReference type="InterPro" id="IPR002008">
    <property type="entry name" value="DNA_pol_X_beta-like"/>
</dbReference>
<reference evidence="16 17" key="2">
    <citation type="journal article" date="2012" name="Open Biol.">
        <title>Characteristics of nucleosomes and linker DNA regions on the genome of the basidiomycete Mixia osmundae revealed by mono- and dinucleosome mapping.</title>
        <authorList>
            <person name="Nishida H."/>
            <person name="Kondo S."/>
            <person name="Matsumoto T."/>
            <person name="Suzuki Y."/>
            <person name="Yoshikawa H."/>
            <person name="Taylor T.D."/>
            <person name="Sugiyama J."/>
        </authorList>
    </citation>
    <scope>NUCLEOTIDE SEQUENCE [LARGE SCALE GENOMIC DNA]</scope>
    <source>
        <strain evidence="17">CBS 9802 / IAM 14324 / JCM 22182 / KY 12970</strain>
    </source>
</reference>
<dbReference type="SUPFAM" id="SSF81585">
    <property type="entry name" value="PsbU/PolX domain-like"/>
    <property type="match status" value="1"/>
</dbReference>
<accession>G7E2T5</accession>
<dbReference type="eggNOG" id="KOG2534">
    <property type="taxonomic scope" value="Eukaryota"/>
</dbReference>
<protein>
    <recommendedName>
        <fullName evidence="3">DNA polymerase lambda</fullName>
        <ecNumber evidence="2">2.7.7.7</ecNumber>
    </recommendedName>
</protein>
<keyword evidence="7" id="KW-0235">DNA replication</keyword>
<evidence type="ECO:0000256" key="9">
    <source>
        <dbReference type="ARBA" id="ARBA00022932"/>
    </source>
</evidence>
<evidence type="ECO:0000256" key="10">
    <source>
        <dbReference type="ARBA" id="ARBA00023204"/>
    </source>
</evidence>
<keyword evidence="9" id="KW-0239">DNA-directed DNA polymerase</keyword>
<dbReference type="InterPro" id="IPR043519">
    <property type="entry name" value="NT_sf"/>
</dbReference>
<dbReference type="OrthoDB" id="205514at2759"/>
<evidence type="ECO:0000259" key="15">
    <source>
        <dbReference type="PROSITE" id="PS50172"/>
    </source>
</evidence>
<dbReference type="STRING" id="764103.G7E2T5"/>
<dbReference type="InterPro" id="IPR027421">
    <property type="entry name" value="DNA_pol_lamdba_lyase_dom_sf"/>
</dbReference>
<dbReference type="HOGENOM" id="CLU_358277_0_0_1"/>
<dbReference type="Pfam" id="PF00533">
    <property type="entry name" value="BRCT"/>
    <property type="match status" value="1"/>
</dbReference>
<evidence type="ECO:0000256" key="4">
    <source>
        <dbReference type="ARBA" id="ARBA00022634"/>
    </source>
</evidence>
<evidence type="ECO:0000256" key="14">
    <source>
        <dbReference type="SAM" id="MobiDB-lite"/>
    </source>
</evidence>
<evidence type="ECO:0000256" key="13">
    <source>
        <dbReference type="PIRSR" id="PIRSR622312-50"/>
    </source>
</evidence>
<evidence type="ECO:0000256" key="8">
    <source>
        <dbReference type="ARBA" id="ARBA00022763"/>
    </source>
</evidence>
<dbReference type="EMBL" id="BABT02000117">
    <property type="protein sequence ID" value="GAA97279.1"/>
    <property type="molecule type" value="Genomic_DNA"/>
</dbReference>
<dbReference type="InterPro" id="IPR029398">
    <property type="entry name" value="PolB_thumb"/>
</dbReference>
<dbReference type="Proteomes" id="UP000009131">
    <property type="component" value="Unassembled WGS sequence"/>
</dbReference>
<dbReference type="PRINTS" id="PR00869">
    <property type="entry name" value="DNAPOLX"/>
</dbReference>